<name>A0ACB7WEF0_DIOAL</name>
<proteinExistence type="predicted"/>
<dbReference type="Proteomes" id="UP000827976">
    <property type="component" value="Chromosome 4"/>
</dbReference>
<comment type="caution">
    <text evidence="1">The sequence shown here is derived from an EMBL/GenBank/DDBJ whole genome shotgun (WGS) entry which is preliminary data.</text>
</comment>
<dbReference type="EMBL" id="CM037014">
    <property type="protein sequence ID" value="KAH7686076.1"/>
    <property type="molecule type" value="Genomic_DNA"/>
</dbReference>
<protein>
    <submittedName>
        <fullName evidence="1">Germin protein</fullName>
    </submittedName>
</protein>
<gene>
    <name evidence="1" type="ORF">IHE45_04G080600</name>
</gene>
<keyword evidence="2" id="KW-1185">Reference proteome</keyword>
<organism evidence="1 2">
    <name type="scientific">Dioscorea alata</name>
    <name type="common">Purple yam</name>
    <dbReference type="NCBI Taxonomy" id="55571"/>
    <lineage>
        <taxon>Eukaryota</taxon>
        <taxon>Viridiplantae</taxon>
        <taxon>Streptophyta</taxon>
        <taxon>Embryophyta</taxon>
        <taxon>Tracheophyta</taxon>
        <taxon>Spermatophyta</taxon>
        <taxon>Magnoliopsida</taxon>
        <taxon>Liliopsida</taxon>
        <taxon>Dioscoreales</taxon>
        <taxon>Dioscoreaceae</taxon>
        <taxon>Dioscorea</taxon>
    </lineage>
</organism>
<reference evidence="2" key="1">
    <citation type="journal article" date="2022" name="Nat. Commun.">
        <title>Chromosome evolution and the genetic basis of agronomically important traits in greater yam.</title>
        <authorList>
            <person name="Bredeson J.V."/>
            <person name="Lyons J.B."/>
            <person name="Oniyinde I.O."/>
            <person name="Okereke N.R."/>
            <person name="Kolade O."/>
            <person name="Nnabue I."/>
            <person name="Nwadili C.O."/>
            <person name="Hribova E."/>
            <person name="Parker M."/>
            <person name="Nwogha J."/>
            <person name="Shu S."/>
            <person name="Carlson J."/>
            <person name="Kariba R."/>
            <person name="Muthemba S."/>
            <person name="Knop K."/>
            <person name="Barton G.J."/>
            <person name="Sherwood A.V."/>
            <person name="Lopez-Montes A."/>
            <person name="Asiedu R."/>
            <person name="Jamnadass R."/>
            <person name="Muchugi A."/>
            <person name="Goodstein D."/>
            <person name="Egesi C.N."/>
            <person name="Featherston J."/>
            <person name="Asfaw A."/>
            <person name="Simpson G.G."/>
            <person name="Dolezel J."/>
            <person name="Hendre P.S."/>
            <person name="Van Deynze A."/>
            <person name="Kumar P.L."/>
            <person name="Obidiegwu J.E."/>
            <person name="Bhattacharjee R."/>
            <person name="Rokhsar D.S."/>
        </authorList>
    </citation>
    <scope>NUCLEOTIDE SEQUENCE [LARGE SCALE GENOMIC DNA]</scope>
    <source>
        <strain evidence="2">cv. TDa95/00328</strain>
    </source>
</reference>
<evidence type="ECO:0000313" key="1">
    <source>
        <dbReference type="EMBL" id="KAH7686076.1"/>
    </source>
</evidence>
<evidence type="ECO:0000313" key="2">
    <source>
        <dbReference type="Proteomes" id="UP000827976"/>
    </source>
</evidence>
<accession>A0ACB7WEF0</accession>
<sequence>MDPDPIEDFCIADLTRNGGTLSCNYGFPCKPLSQVTSEDFVFSGLTKPGNTTNLFGSAVTPGSVDFFPAVNTLGLSANRVDFAPGGILPPHSHPRATELITIIHGKVLIGIITSNNQVFSRVVEKGEVFIVPRGLLHFQYNVGKNKARTYTVFNSQKPGIINTPISLFASLPLIPDEVLVKSYMLDTNLVQVIRDKFAPAKQPLK</sequence>